<dbReference type="SUPFAM" id="SSF52540">
    <property type="entry name" value="P-loop containing nucleoside triphosphate hydrolases"/>
    <property type="match status" value="1"/>
</dbReference>
<dbReference type="Proteomes" id="UP000050761">
    <property type="component" value="Unassembled WGS sequence"/>
</dbReference>
<gene>
    <name evidence="1" type="ORF">HPBE_LOCUS5537</name>
</gene>
<accession>A0A3P8AWT2</accession>
<sequence length="86" mass="9330">MLPRLNGTRINLRDDQCHAVNMGLEAHSVLVIQVAYGSGKTVIGASLAAQLVDVKIWSSSRQQRMYPMLNSPTPSCALMITVISGF</sequence>
<dbReference type="EMBL" id="UZAH01025491">
    <property type="protein sequence ID" value="VDO64935.1"/>
    <property type="molecule type" value="Genomic_DNA"/>
</dbReference>
<proteinExistence type="predicted"/>
<dbReference type="InterPro" id="IPR027417">
    <property type="entry name" value="P-loop_NTPase"/>
</dbReference>
<keyword evidence="2" id="KW-1185">Reference proteome</keyword>
<dbReference type="Gene3D" id="3.40.50.300">
    <property type="entry name" value="P-loop containing nucleotide triphosphate hydrolases"/>
    <property type="match status" value="1"/>
</dbReference>
<reference evidence="3" key="2">
    <citation type="submission" date="2019-09" db="UniProtKB">
        <authorList>
            <consortium name="WormBaseParasite"/>
        </authorList>
    </citation>
    <scope>IDENTIFICATION</scope>
</reference>
<organism evidence="2 3">
    <name type="scientific">Heligmosomoides polygyrus</name>
    <name type="common">Parasitic roundworm</name>
    <dbReference type="NCBI Taxonomy" id="6339"/>
    <lineage>
        <taxon>Eukaryota</taxon>
        <taxon>Metazoa</taxon>
        <taxon>Ecdysozoa</taxon>
        <taxon>Nematoda</taxon>
        <taxon>Chromadorea</taxon>
        <taxon>Rhabditida</taxon>
        <taxon>Rhabditina</taxon>
        <taxon>Rhabditomorpha</taxon>
        <taxon>Strongyloidea</taxon>
        <taxon>Heligmosomidae</taxon>
        <taxon>Heligmosomoides</taxon>
    </lineage>
</organism>
<name>A0A183FG13_HELPZ</name>
<accession>A0A183FG13</accession>
<evidence type="ECO:0000313" key="1">
    <source>
        <dbReference type="EMBL" id="VDO64935.1"/>
    </source>
</evidence>
<protein>
    <submittedName>
        <fullName evidence="3">ResIII domain-containing protein</fullName>
    </submittedName>
</protein>
<dbReference type="AlphaFoldDB" id="A0A183FG13"/>
<reference evidence="1 2" key="1">
    <citation type="submission" date="2018-11" db="EMBL/GenBank/DDBJ databases">
        <authorList>
            <consortium name="Pathogen Informatics"/>
        </authorList>
    </citation>
    <scope>NUCLEOTIDE SEQUENCE [LARGE SCALE GENOMIC DNA]</scope>
</reference>
<dbReference type="WBParaSite" id="HPBE_0000553601-mRNA-1">
    <property type="protein sequence ID" value="HPBE_0000553601-mRNA-1"/>
    <property type="gene ID" value="HPBE_0000553601"/>
</dbReference>
<evidence type="ECO:0000313" key="2">
    <source>
        <dbReference type="Proteomes" id="UP000050761"/>
    </source>
</evidence>
<evidence type="ECO:0000313" key="3">
    <source>
        <dbReference type="WBParaSite" id="HPBE_0000553601-mRNA-1"/>
    </source>
</evidence>